<dbReference type="AlphaFoldDB" id="A0A0A9WLI6"/>
<dbReference type="EMBL" id="GBHO01037889">
    <property type="protein sequence ID" value="JAG05715.1"/>
    <property type="molecule type" value="Transcribed_RNA"/>
</dbReference>
<reference evidence="1" key="1">
    <citation type="journal article" date="2014" name="PLoS ONE">
        <title>Transcriptome-Based Identification of ABC Transporters in the Western Tarnished Plant Bug Lygus hesperus.</title>
        <authorList>
            <person name="Hull J.J."/>
            <person name="Chaney K."/>
            <person name="Geib S.M."/>
            <person name="Fabrick J.A."/>
            <person name="Brent C.S."/>
            <person name="Walsh D."/>
            <person name="Lavine L.C."/>
        </authorList>
    </citation>
    <scope>NUCLEOTIDE SEQUENCE</scope>
</reference>
<sequence>MEKQVEGMQYAHPCVRAYRKHTTTTHTELQQTKRKLLEMRKPCPERTSLLGKYRELVQRSAELDKRLQHLKDNDPGKVQEYEELERICKISANRWTDNIYELVRFYRTLSSSFNQEEFFATFGLPADLEEVQ</sequence>
<gene>
    <name evidence="1" type="ORF">CM83_15504</name>
</gene>
<evidence type="ECO:0000313" key="1">
    <source>
        <dbReference type="EMBL" id="JAG05715.1"/>
    </source>
</evidence>
<reference evidence="1" key="2">
    <citation type="submission" date="2014-07" db="EMBL/GenBank/DDBJ databases">
        <authorList>
            <person name="Hull J."/>
        </authorList>
    </citation>
    <scope>NUCLEOTIDE SEQUENCE</scope>
</reference>
<protein>
    <submittedName>
        <fullName evidence="1">Uncharacterized protein</fullName>
    </submittedName>
</protein>
<name>A0A0A9WLI6_LYGHE</name>
<accession>A0A0A9WLI6</accession>
<organism evidence="1">
    <name type="scientific">Lygus hesperus</name>
    <name type="common">Western plant bug</name>
    <dbReference type="NCBI Taxonomy" id="30085"/>
    <lineage>
        <taxon>Eukaryota</taxon>
        <taxon>Metazoa</taxon>
        <taxon>Ecdysozoa</taxon>
        <taxon>Arthropoda</taxon>
        <taxon>Hexapoda</taxon>
        <taxon>Insecta</taxon>
        <taxon>Pterygota</taxon>
        <taxon>Neoptera</taxon>
        <taxon>Paraneoptera</taxon>
        <taxon>Hemiptera</taxon>
        <taxon>Heteroptera</taxon>
        <taxon>Panheteroptera</taxon>
        <taxon>Cimicomorpha</taxon>
        <taxon>Miridae</taxon>
        <taxon>Mirini</taxon>
        <taxon>Lygus</taxon>
    </lineage>
</organism>
<proteinExistence type="predicted"/>